<protein>
    <submittedName>
        <fullName evidence="2">Uncharacterized protein</fullName>
    </submittedName>
</protein>
<gene>
    <name evidence="2" type="ORF">HK15_09615</name>
</gene>
<accession>A0A252B9R1</accession>
<organism evidence="2 3">
    <name type="scientific">Acetobacter orientalis</name>
    <dbReference type="NCBI Taxonomy" id="146474"/>
    <lineage>
        <taxon>Bacteria</taxon>
        <taxon>Pseudomonadati</taxon>
        <taxon>Pseudomonadota</taxon>
        <taxon>Alphaproteobacteria</taxon>
        <taxon>Acetobacterales</taxon>
        <taxon>Acetobacteraceae</taxon>
        <taxon>Acetobacter</taxon>
    </lineage>
</organism>
<feature type="coiled-coil region" evidence="1">
    <location>
        <begin position="107"/>
        <end position="218"/>
    </location>
</feature>
<evidence type="ECO:0000313" key="3">
    <source>
        <dbReference type="Proteomes" id="UP000194999"/>
    </source>
</evidence>
<dbReference type="RefSeq" id="WP_094755496.1">
    <property type="nucleotide sequence ID" value="NZ_JOOY01000055.1"/>
</dbReference>
<dbReference type="AlphaFoldDB" id="A0A252B9R1"/>
<dbReference type="Proteomes" id="UP000194999">
    <property type="component" value="Unassembled WGS sequence"/>
</dbReference>
<sequence length="328" mass="37537">MEPEELAIIMSPQFINATFRAGEDWYYGMLERTQEANRLAQHRHSFEVANARYAVVNHQLLHDAREQNAKWKAFANDLVRKHDDYAVSVKRLLNRKDALFCSELSARNALERQLNEEKARSAEKDNEIAQLKQDWNWFSNTLDTTHAALTSEQQKVAALQAENEKLRAALSAAESDRQRLQEDNAAFLSAADHFEQKCKDLKSDLTRSQQALHEEEAEHLNLSHNLKNVHLVNEALSSASLLAMVLMEQTRGLWAAQGKPSMMDNPLASHCRSDGQPLTVREYLWFATLMREMTAHNVPDHLVSTYCPVAHRGDFLTRPVIIQEKRPD</sequence>
<evidence type="ECO:0000313" key="2">
    <source>
        <dbReference type="EMBL" id="OUJ00940.1"/>
    </source>
</evidence>
<dbReference type="EMBL" id="JOOY01000055">
    <property type="protein sequence ID" value="OUJ00940.1"/>
    <property type="molecule type" value="Genomic_DNA"/>
</dbReference>
<name>A0A252B9R1_9PROT</name>
<comment type="caution">
    <text evidence="2">The sequence shown here is derived from an EMBL/GenBank/DDBJ whole genome shotgun (WGS) entry which is preliminary data.</text>
</comment>
<keyword evidence="1" id="KW-0175">Coiled coil</keyword>
<evidence type="ECO:0000256" key="1">
    <source>
        <dbReference type="SAM" id="Coils"/>
    </source>
</evidence>
<reference evidence="2 3" key="1">
    <citation type="submission" date="2014-06" db="EMBL/GenBank/DDBJ databases">
        <authorList>
            <person name="Ju J."/>
            <person name="Zhang J."/>
        </authorList>
    </citation>
    <scope>NUCLEOTIDE SEQUENCE [LARGE SCALE GENOMIC DNA]</scope>
    <source>
        <strain evidence="2">DmW_048</strain>
    </source>
</reference>
<proteinExistence type="predicted"/>